<feature type="domain" description="Helicase ATP-binding" evidence="14">
    <location>
        <begin position="448"/>
        <end position="621"/>
    </location>
</feature>
<dbReference type="Pfam" id="PF00271">
    <property type="entry name" value="Helicase_C"/>
    <property type="match status" value="1"/>
</dbReference>
<dbReference type="PROSITE" id="PS51195">
    <property type="entry name" value="Q_MOTIF"/>
    <property type="match status" value="1"/>
</dbReference>
<dbReference type="STRING" id="6277.A0A498SII2"/>
<protein>
    <recommendedName>
        <fullName evidence="3">RNA helicase</fullName>
        <ecNumber evidence="3">3.6.4.13</ecNumber>
    </recommendedName>
</protein>
<keyword evidence="6" id="KW-0378">Hydrolase</keyword>
<evidence type="ECO:0000256" key="10">
    <source>
        <dbReference type="ARBA" id="ARBA00023242"/>
    </source>
</evidence>
<evidence type="ECO:0000259" key="16">
    <source>
        <dbReference type="PROSITE" id="PS51195"/>
    </source>
</evidence>
<comment type="catalytic activity">
    <reaction evidence="11">
        <text>ATP + H2O = ADP + phosphate + H(+)</text>
        <dbReference type="Rhea" id="RHEA:13065"/>
        <dbReference type="ChEBI" id="CHEBI:15377"/>
        <dbReference type="ChEBI" id="CHEBI:15378"/>
        <dbReference type="ChEBI" id="CHEBI:30616"/>
        <dbReference type="ChEBI" id="CHEBI:43474"/>
        <dbReference type="ChEBI" id="CHEBI:456216"/>
        <dbReference type="EC" id="3.6.4.13"/>
    </reaction>
</comment>
<dbReference type="GO" id="GO:0005524">
    <property type="term" value="F:ATP binding"/>
    <property type="evidence" value="ECO:0007669"/>
    <property type="project" value="UniProtKB-KW"/>
</dbReference>
<evidence type="ECO:0000256" key="7">
    <source>
        <dbReference type="ARBA" id="ARBA00022806"/>
    </source>
</evidence>
<dbReference type="InterPro" id="IPR014014">
    <property type="entry name" value="RNA_helicase_DEAD_Q_motif"/>
</dbReference>
<keyword evidence="9" id="KW-0694">RNA-binding</keyword>
<dbReference type="CDD" id="cd17963">
    <property type="entry name" value="DEADc_DDX19_DDX25"/>
    <property type="match status" value="1"/>
</dbReference>
<evidence type="ECO:0000256" key="1">
    <source>
        <dbReference type="ARBA" id="ARBA00004123"/>
    </source>
</evidence>
<dbReference type="PROSITE" id="PS51192">
    <property type="entry name" value="HELICASE_ATP_BIND_1"/>
    <property type="match status" value="1"/>
</dbReference>
<evidence type="ECO:0000256" key="2">
    <source>
        <dbReference type="ARBA" id="ARBA00004496"/>
    </source>
</evidence>
<dbReference type="FunFam" id="3.40.50.300:FF:000318">
    <property type="entry name" value="ATP-dependent RNA helicase DDX19B"/>
    <property type="match status" value="1"/>
</dbReference>
<reference evidence="17 18" key="1">
    <citation type="submission" date="2018-08" db="EMBL/GenBank/DDBJ databases">
        <authorList>
            <person name="Laetsch R D."/>
            <person name="Stevens L."/>
            <person name="Kumar S."/>
            <person name="Blaxter L. M."/>
        </authorList>
    </citation>
    <scope>NUCLEOTIDE SEQUENCE [LARGE SCALE GENOMIC DNA]</scope>
</reference>
<evidence type="ECO:0000256" key="8">
    <source>
        <dbReference type="ARBA" id="ARBA00022840"/>
    </source>
</evidence>
<keyword evidence="5" id="KW-0547">Nucleotide-binding</keyword>
<feature type="region of interest" description="Disordered" evidence="13">
    <location>
        <begin position="1"/>
        <end position="20"/>
    </location>
</feature>
<feature type="short sequence motif" description="Q motif" evidence="12">
    <location>
        <begin position="415"/>
        <end position="443"/>
    </location>
</feature>
<evidence type="ECO:0000256" key="6">
    <source>
        <dbReference type="ARBA" id="ARBA00022801"/>
    </source>
</evidence>
<organism evidence="17 18">
    <name type="scientific">Acanthocheilonema viteae</name>
    <name type="common">Filarial nematode worm</name>
    <name type="synonym">Dipetalonema viteae</name>
    <dbReference type="NCBI Taxonomy" id="6277"/>
    <lineage>
        <taxon>Eukaryota</taxon>
        <taxon>Metazoa</taxon>
        <taxon>Ecdysozoa</taxon>
        <taxon>Nematoda</taxon>
        <taxon>Chromadorea</taxon>
        <taxon>Rhabditida</taxon>
        <taxon>Spirurina</taxon>
        <taxon>Spiruromorpha</taxon>
        <taxon>Filarioidea</taxon>
        <taxon>Onchocercidae</taxon>
        <taxon>Acanthocheilonema</taxon>
    </lineage>
</organism>
<gene>
    <name evidence="17" type="ORF">NAV_LOCUS6361</name>
</gene>
<dbReference type="InterPro" id="IPR014001">
    <property type="entry name" value="Helicase_ATP-bd"/>
</dbReference>
<name>A0A498SII2_ACAVI</name>
<dbReference type="EC" id="3.6.4.13" evidence="3"/>
<dbReference type="GO" id="GO:0003724">
    <property type="term" value="F:RNA helicase activity"/>
    <property type="evidence" value="ECO:0007669"/>
    <property type="project" value="UniProtKB-EC"/>
</dbReference>
<keyword evidence="8" id="KW-0067">ATP-binding</keyword>
<evidence type="ECO:0000256" key="11">
    <source>
        <dbReference type="ARBA" id="ARBA00047984"/>
    </source>
</evidence>
<feature type="compositionally biased region" description="Polar residues" evidence="13">
    <location>
        <begin position="191"/>
        <end position="200"/>
    </location>
</feature>
<dbReference type="InterPro" id="IPR011545">
    <property type="entry name" value="DEAD/DEAH_box_helicase_dom"/>
</dbReference>
<keyword evidence="7" id="KW-0347">Helicase</keyword>
<dbReference type="SMART" id="SM00490">
    <property type="entry name" value="HELICc"/>
    <property type="match status" value="1"/>
</dbReference>
<dbReference type="GO" id="GO:0005737">
    <property type="term" value="C:cytoplasm"/>
    <property type="evidence" value="ECO:0007669"/>
    <property type="project" value="UniProtKB-SubCell"/>
</dbReference>
<feature type="region of interest" description="Disordered" evidence="13">
    <location>
        <begin position="127"/>
        <end position="146"/>
    </location>
</feature>
<feature type="region of interest" description="Disordered" evidence="13">
    <location>
        <begin position="173"/>
        <end position="230"/>
    </location>
</feature>
<evidence type="ECO:0000256" key="4">
    <source>
        <dbReference type="ARBA" id="ARBA00022490"/>
    </source>
</evidence>
<dbReference type="Gene3D" id="3.40.50.300">
    <property type="entry name" value="P-loop containing nucleotide triphosphate hydrolases"/>
    <property type="match status" value="2"/>
</dbReference>
<dbReference type="GO" id="GO:0003723">
    <property type="term" value="F:RNA binding"/>
    <property type="evidence" value="ECO:0007669"/>
    <property type="project" value="UniProtKB-KW"/>
</dbReference>
<dbReference type="AlphaFoldDB" id="A0A498SII2"/>
<sequence length="810" mass="89647">MAGTNSSDDPWALPEGHLKNRRSVIERTKALSLNDKSKALSLDDKSAVSSGDSGSERQPFGGFSAPKVFGESTFGGNSNLRDDLHDGNNRRGRVIDGNYNNSNRGMPFNPASRNSFGSLAQRGVGSTFGGGIRSTKPADPSGSDGSFRFRTDAAKFDTSSGFSRRNLLAANSNQSNSMGHFAPPTSAVDLSDSSHSPQFSNNNERCINRRNRSEDEEGSGLKQKDLKAENSSFSMFRPFPKNGSFSGNTGNVRMQQSIQAEKSSAAHTSCLEERERNFWKLAAYRSSPFVPMKTATNPLSNATPKFGGFMLPGNGRPLYGRGLCNDKQIGRNPNSVPPFSNSPSQRKAMMNVDEEASEYGSDGSFPKDEYEKPMPSEEISLLNKILHKKLENLQNGSLEISQARSDPNSPLYSVTSFQSLRLKDELLKALDKMSFYMPSKIQEAALPLILIEPPMNLIAQAQSGTGKTATFVLTMLSRVVPSNKWPQCLCLAPTYELAMQIGQVVKKMGEFLPDIEIRYAVKGERMSRGEKIEEQIIIGTPGKMLDWVTKLKVIDPSKIICLVLDEADVMISQQGHQDQSIRLHNELERSGAKYQSLLFSATYDETVRSFADSIIKDAVNITLRRDEQTLKNIKQYYVKCANREEKYEAVMNLYGGLTIASAIIFCYTRKSAEWLAVRMGQRGHDVTVLHGEMTIEDRARTIEQFKDSVYKVLITTNVCARGIDVSQVSVVINYDPPVTYANDPQPDYETYIHRIGRTGRFGKAGIAINLVSDDFSLSVIQRIGDYFGVAIEPLDASDMDQLEAIDKDKF</sequence>
<evidence type="ECO:0000259" key="14">
    <source>
        <dbReference type="PROSITE" id="PS51192"/>
    </source>
</evidence>
<keyword evidence="4" id="KW-0963">Cytoplasm</keyword>
<evidence type="ECO:0000313" key="17">
    <source>
        <dbReference type="EMBL" id="VBB31570.1"/>
    </source>
</evidence>
<accession>A0A498SII2</accession>
<evidence type="ECO:0000256" key="5">
    <source>
        <dbReference type="ARBA" id="ARBA00022741"/>
    </source>
</evidence>
<comment type="subcellular location">
    <subcellularLocation>
        <location evidence="2">Cytoplasm</location>
    </subcellularLocation>
    <subcellularLocation>
        <location evidence="1">Nucleus</location>
    </subcellularLocation>
</comment>
<feature type="compositionally biased region" description="Basic and acidic residues" evidence="13">
    <location>
        <begin position="35"/>
        <end position="46"/>
    </location>
</feature>
<dbReference type="Proteomes" id="UP000276991">
    <property type="component" value="Unassembled WGS sequence"/>
</dbReference>
<evidence type="ECO:0000259" key="15">
    <source>
        <dbReference type="PROSITE" id="PS51194"/>
    </source>
</evidence>
<dbReference type="PROSITE" id="PS51194">
    <property type="entry name" value="HELICASE_CTER"/>
    <property type="match status" value="1"/>
</dbReference>
<feature type="region of interest" description="Disordered" evidence="13">
    <location>
        <begin position="35"/>
        <end position="104"/>
    </location>
</feature>
<dbReference type="SUPFAM" id="SSF52540">
    <property type="entry name" value="P-loop containing nucleoside triphosphate hydrolases"/>
    <property type="match status" value="2"/>
</dbReference>
<dbReference type="PANTHER" id="PTHR47958">
    <property type="entry name" value="ATP-DEPENDENT RNA HELICASE DBP3"/>
    <property type="match status" value="1"/>
</dbReference>
<feature type="compositionally biased region" description="Basic and acidic residues" evidence="13">
    <location>
        <begin position="80"/>
        <end position="89"/>
    </location>
</feature>
<evidence type="ECO:0000256" key="12">
    <source>
        <dbReference type="PROSITE-ProRule" id="PRU00552"/>
    </source>
</evidence>
<evidence type="ECO:0000256" key="3">
    <source>
        <dbReference type="ARBA" id="ARBA00012552"/>
    </source>
</evidence>
<dbReference type="Pfam" id="PF00270">
    <property type="entry name" value="DEAD"/>
    <property type="match status" value="1"/>
</dbReference>
<dbReference type="GO" id="GO:0005634">
    <property type="term" value="C:nucleus"/>
    <property type="evidence" value="ECO:0007669"/>
    <property type="project" value="UniProtKB-SubCell"/>
</dbReference>
<evidence type="ECO:0000256" key="9">
    <source>
        <dbReference type="ARBA" id="ARBA00022884"/>
    </source>
</evidence>
<dbReference type="OrthoDB" id="10265785at2759"/>
<evidence type="ECO:0000256" key="13">
    <source>
        <dbReference type="SAM" id="MobiDB-lite"/>
    </source>
</evidence>
<keyword evidence="18" id="KW-1185">Reference proteome</keyword>
<feature type="domain" description="Helicase C-terminal" evidence="15">
    <location>
        <begin position="632"/>
        <end position="802"/>
    </location>
</feature>
<proteinExistence type="predicted"/>
<feature type="domain" description="DEAD-box RNA helicase Q" evidence="16">
    <location>
        <begin position="415"/>
        <end position="443"/>
    </location>
</feature>
<dbReference type="InterPro" id="IPR001650">
    <property type="entry name" value="Helicase_C-like"/>
</dbReference>
<dbReference type="InterPro" id="IPR027417">
    <property type="entry name" value="P-loop_NTPase"/>
</dbReference>
<keyword evidence="10" id="KW-0539">Nucleus</keyword>
<dbReference type="GO" id="GO:0016787">
    <property type="term" value="F:hydrolase activity"/>
    <property type="evidence" value="ECO:0007669"/>
    <property type="project" value="UniProtKB-KW"/>
</dbReference>
<dbReference type="SMART" id="SM00487">
    <property type="entry name" value="DEXDc"/>
    <property type="match status" value="1"/>
</dbReference>
<dbReference type="CDD" id="cd18787">
    <property type="entry name" value="SF2_C_DEAD"/>
    <property type="match status" value="1"/>
</dbReference>
<dbReference type="EMBL" id="UPTC01001288">
    <property type="protein sequence ID" value="VBB31570.1"/>
    <property type="molecule type" value="Genomic_DNA"/>
</dbReference>
<dbReference type="FunFam" id="3.40.50.300:FF:000849">
    <property type="entry name" value="ATP-dependent RNA helicase DBP5"/>
    <property type="match status" value="1"/>
</dbReference>
<evidence type="ECO:0000313" key="18">
    <source>
        <dbReference type="Proteomes" id="UP000276991"/>
    </source>
</evidence>